<name>A0A1U9KHK6_ACEAC</name>
<dbReference type="PANTHER" id="PTHR43333">
    <property type="entry name" value="2-HACID_DH_C DOMAIN-CONTAINING PROTEIN"/>
    <property type="match status" value="1"/>
</dbReference>
<proteinExistence type="predicted"/>
<evidence type="ECO:0000259" key="3">
    <source>
        <dbReference type="Pfam" id="PF02826"/>
    </source>
</evidence>
<evidence type="ECO:0000256" key="2">
    <source>
        <dbReference type="ARBA" id="ARBA00023027"/>
    </source>
</evidence>
<gene>
    <name evidence="4" type="ORF">A0U92_11415</name>
</gene>
<dbReference type="PANTHER" id="PTHR43333:SF1">
    <property type="entry name" value="D-ISOMER SPECIFIC 2-HYDROXYACID DEHYDROGENASE NAD-BINDING DOMAIN-CONTAINING PROTEIN"/>
    <property type="match status" value="1"/>
</dbReference>
<dbReference type="GO" id="GO:0051287">
    <property type="term" value="F:NAD binding"/>
    <property type="evidence" value="ECO:0007669"/>
    <property type="project" value="InterPro"/>
</dbReference>
<evidence type="ECO:0000313" key="4">
    <source>
        <dbReference type="EMBL" id="AQS85295.1"/>
    </source>
</evidence>
<accession>A0A1U9KHK6</accession>
<protein>
    <submittedName>
        <fullName evidence="4">Glyoxylate/hydroxypyruvate reductase A</fullName>
    </submittedName>
</protein>
<dbReference type="Proteomes" id="UP000188937">
    <property type="component" value="Chromosome"/>
</dbReference>
<dbReference type="Pfam" id="PF02826">
    <property type="entry name" value="2-Hacid_dh_C"/>
    <property type="match status" value="1"/>
</dbReference>
<organism evidence="4 5">
    <name type="scientific">Acetobacter aceti</name>
    <dbReference type="NCBI Taxonomy" id="435"/>
    <lineage>
        <taxon>Bacteria</taxon>
        <taxon>Pseudomonadati</taxon>
        <taxon>Pseudomonadota</taxon>
        <taxon>Alphaproteobacteria</taxon>
        <taxon>Acetobacterales</taxon>
        <taxon>Acetobacteraceae</taxon>
        <taxon>Acetobacter</taxon>
        <taxon>Acetobacter subgen. Acetobacter</taxon>
    </lineage>
</organism>
<dbReference type="EMBL" id="CP014692">
    <property type="protein sequence ID" value="AQS85295.1"/>
    <property type="molecule type" value="Genomic_DNA"/>
</dbReference>
<evidence type="ECO:0000313" key="5">
    <source>
        <dbReference type="Proteomes" id="UP000188937"/>
    </source>
</evidence>
<keyword evidence="1" id="KW-0560">Oxidoreductase</keyword>
<dbReference type="Gene3D" id="3.40.50.720">
    <property type="entry name" value="NAD(P)-binding Rossmann-like Domain"/>
    <property type="match status" value="2"/>
</dbReference>
<keyword evidence="4" id="KW-0670">Pyruvate</keyword>
<dbReference type="KEGG" id="aace:A0U92_11415"/>
<dbReference type="RefSeq" id="WP_077813348.1">
    <property type="nucleotide sequence ID" value="NZ_CP014692.1"/>
</dbReference>
<dbReference type="SUPFAM" id="SSF51735">
    <property type="entry name" value="NAD(P)-binding Rossmann-fold domains"/>
    <property type="match status" value="1"/>
</dbReference>
<evidence type="ECO:0000256" key="1">
    <source>
        <dbReference type="ARBA" id="ARBA00023002"/>
    </source>
</evidence>
<dbReference type="OrthoDB" id="9787219at2"/>
<dbReference type="AlphaFoldDB" id="A0A1U9KHK6"/>
<keyword evidence="5" id="KW-1185">Reference proteome</keyword>
<feature type="domain" description="D-isomer specific 2-hydroxyacid dehydrogenase NAD-binding" evidence="3">
    <location>
        <begin position="105"/>
        <end position="278"/>
    </location>
</feature>
<keyword evidence="2" id="KW-0520">NAD</keyword>
<sequence length="313" mass="34451">MKRLAISADGPEAWAGWRDAFVRVAPDLPTISWFDPAFDPADADYVLVWEPATGEMTRMAGMRAILSTGAGVNHLVNRPDFPAHVPLVRMGGDQTAVLMADYVMWATISLLRDAKNWTRQQEQHVWNRNPVFRNSAETRVGILGFGNLGAAVARRLAAAGFIVSAWCRSAREEKHIPLFFGEEGLPDFLSSVDILVNLLPSTPRTRHIIDAELLSRLKPGAGFINVGRGDHVIEEDLLMALDSRRLSGAVLDVVATEPLPADSPLWDHPRITLTPHMASEASRDAQAAYVAQAIKELEEGSTPSLLYRPERGY</sequence>
<dbReference type="InterPro" id="IPR006140">
    <property type="entry name" value="D-isomer_DH_NAD-bd"/>
</dbReference>
<dbReference type="GO" id="GO:0016491">
    <property type="term" value="F:oxidoreductase activity"/>
    <property type="evidence" value="ECO:0007669"/>
    <property type="project" value="UniProtKB-KW"/>
</dbReference>
<dbReference type="STRING" id="435.A0U92_11415"/>
<reference evidence="4 5" key="1">
    <citation type="submission" date="2016-03" db="EMBL/GenBank/DDBJ databases">
        <title>Acetic acid bacteria sequencing.</title>
        <authorList>
            <person name="Brandt J."/>
            <person name="Jakob F."/>
            <person name="Vogel R.F."/>
        </authorList>
    </citation>
    <scope>NUCLEOTIDE SEQUENCE [LARGE SCALE GENOMIC DNA]</scope>
    <source>
        <strain evidence="4 5">TMW2.1153</strain>
    </source>
</reference>
<dbReference type="CDD" id="cd12164">
    <property type="entry name" value="GDH_like_2"/>
    <property type="match status" value="1"/>
</dbReference>
<dbReference type="InterPro" id="IPR036291">
    <property type="entry name" value="NAD(P)-bd_dom_sf"/>
</dbReference>